<reference evidence="3" key="1">
    <citation type="submission" date="2022-11" db="UniProtKB">
        <authorList>
            <consortium name="WormBaseParasite"/>
        </authorList>
    </citation>
    <scope>IDENTIFICATION</scope>
</reference>
<evidence type="ECO:0000313" key="3">
    <source>
        <dbReference type="WBParaSite" id="PSU_v2.g20754.t1"/>
    </source>
</evidence>
<accession>A0A914YK86</accession>
<organism evidence="2 3">
    <name type="scientific">Panagrolaimus superbus</name>
    <dbReference type="NCBI Taxonomy" id="310955"/>
    <lineage>
        <taxon>Eukaryota</taxon>
        <taxon>Metazoa</taxon>
        <taxon>Ecdysozoa</taxon>
        <taxon>Nematoda</taxon>
        <taxon>Chromadorea</taxon>
        <taxon>Rhabditida</taxon>
        <taxon>Tylenchina</taxon>
        <taxon>Panagrolaimomorpha</taxon>
        <taxon>Panagrolaimoidea</taxon>
        <taxon>Panagrolaimidae</taxon>
        <taxon>Panagrolaimus</taxon>
    </lineage>
</organism>
<dbReference type="Proteomes" id="UP000887577">
    <property type="component" value="Unplaced"/>
</dbReference>
<dbReference type="AlphaFoldDB" id="A0A914YK86"/>
<feature type="region of interest" description="Disordered" evidence="1">
    <location>
        <begin position="1"/>
        <end position="127"/>
    </location>
</feature>
<proteinExistence type="predicted"/>
<evidence type="ECO:0000313" key="2">
    <source>
        <dbReference type="Proteomes" id="UP000887577"/>
    </source>
</evidence>
<keyword evidence="2" id="KW-1185">Reference proteome</keyword>
<feature type="compositionally biased region" description="Basic and acidic residues" evidence="1">
    <location>
        <begin position="63"/>
        <end position="73"/>
    </location>
</feature>
<protein>
    <submittedName>
        <fullName evidence="3">Uncharacterized protein</fullName>
    </submittedName>
</protein>
<feature type="compositionally biased region" description="Basic residues" evidence="1">
    <location>
        <begin position="20"/>
        <end position="30"/>
    </location>
</feature>
<sequence length="127" mass="13945">MESGRRSVGRRTDGSQPSTHRPRYRSRSAGRQRQSGAPSPYLTGGLPPPPHSSSRGSPTNYYEHSDRAAEIRRSTGRLSRNGGQPAERYYSSGSERGSGPLSPPPHIASRSEIKPNVQLHKPAPKRY</sequence>
<feature type="compositionally biased region" description="Low complexity" evidence="1">
    <location>
        <begin position="87"/>
        <end position="99"/>
    </location>
</feature>
<dbReference type="WBParaSite" id="PSU_v2.g20754.t1">
    <property type="protein sequence ID" value="PSU_v2.g20754.t1"/>
    <property type="gene ID" value="PSU_v2.g20754"/>
</dbReference>
<evidence type="ECO:0000256" key="1">
    <source>
        <dbReference type="SAM" id="MobiDB-lite"/>
    </source>
</evidence>
<name>A0A914YK86_9BILA</name>